<keyword evidence="1" id="KW-0479">Metal-binding</keyword>
<dbReference type="STRING" id="50429.A0A2B4SBH0"/>
<dbReference type="Pfam" id="PF00078">
    <property type="entry name" value="RVT_1"/>
    <property type="match status" value="1"/>
</dbReference>
<evidence type="ECO:0000256" key="2">
    <source>
        <dbReference type="ARBA" id="ARBA00022771"/>
    </source>
</evidence>
<dbReference type="SUPFAM" id="SSF57716">
    <property type="entry name" value="Glucocorticoid receptor-like (DNA-binding domain)"/>
    <property type="match status" value="1"/>
</dbReference>
<feature type="domain" description="THAP-type" evidence="7">
    <location>
        <begin position="1"/>
        <end position="73"/>
    </location>
</feature>
<reference evidence="9" key="1">
    <citation type="journal article" date="2017" name="bioRxiv">
        <title>Comparative analysis of the genomes of Stylophora pistillata and Acropora digitifera provides evidence for extensive differences between species of corals.</title>
        <authorList>
            <person name="Voolstra C.R."/>
            <person name="Li Y."/>
            <person name="Liew Y.J."/>
            <person name="Baumgarten S."/>
            <person name="Zoccola D."/>
            <person name="Flot J.-F."/>
            <person name="Tambutte S."/>
            <person name="Allemand D."/>
            <person name="Aranda M."/>
        </authorList>
    </citation>
    <scope>NUCLEOTIDE SEQUENCE [LARGE SCALE GENOMIC DNA]</scope>
</reference>
<accession>A0A2B4SBH0</accession>
<evidence type="ECO:0000313" key="9">
    <source>
        <dbReference type="Proteomes" id="UP000225706"/>
    </source>
</evidence>
<organism evidence="8 9">
    <name type="scientific">Stylophora pistillata</name>
    <name type="common">Smooth cauliflower coral</name>
    <dbReference type="NCBI Taxonomy" id="50429"/>
    <lineage>
        <taxon>Eukaryota</taxon>
        <taxon>Metazoa</taxon>
        <taxon>Cnidaria</taxon>
        <taxon>Anthozoa</taxon>
        <taxon>Hexacorallia</taxon>
        <taxon>Scleractinia</taxon>
        <taxon>Astrocoeniina</taxon>
        <taxon>Pocilloporidae</taxon>
        <taxon>Stylophora</taxon>
    </lineage>
</organism>
<evidence type="ECO:0000256" key="4">
    <source>
        <dbReference type="ARBA" id="ARBA00023125"/>
    </source>
</evidence>
<keyword evidence="2 5" id="KW-0863">Zinc-finger</keyword>
<keyword evidence="3" id="KW-0862">Zinc</keyword>
<dbReference type="PROSITE" id="PS50878">
    <property type="entry name" value="RT_POL"/>
    <property type="match status" value="1"/>
</dbReference>
<evidence type="ECO:0000313" key="8">
    <source>
        <dbReference type="EMBL" id="PFX26439.1"/>
    </source>
</evidence>
<dbReference type="PROSITE" id="PS50950">
    <property type="entry name" value="ZF_THAP"/>
    <property type="match status" value="1"/>
</dbReference>
<proteinExistence type="predicted"/>
<sequence>MHQFPTDPGVRAQWARFVQKHRVDFGKPVNEYASLCSAHFEESCFTHNRSILEGMATSYFTRVLIKGFLPTRDTVLSPSAEEFLTERNKKRGKFKRVKLSRDCMSEWGAVPAGVPRGTKLGPWLFSLMINDLLTPSAFFGMWKYVDDTTLSAKVPKGQQTRAQEAVDHVSNWSEDNLFQLNLEKTKELTISFCRCPELFDPVVVDGTQIQATTSSKLLGLTINNTLTWIDHVDSLV</sequence>
<dbReference type="GO" id="GO:0008270">
    <property type="term" value="F:zinc ion binding"/>
    <property type="evidence" value="ECO:0007669"/>
    <property type="project" value="UniProtKB-KW"/>
</dbReference>
<name>A0A2B4SBH0_STYPI</name>
<dbReference type="Pfam" id="PF05485">
    <property type="entry name" value="THAP"/>
    <property type="match status" value="1"/>
</dbReference>
<protein>
    <submittedName>
        <fullName evidence="8">RNA-directed DNA polymerase from mobile element jockey</fullName>
    </submittedName>
</protein>
<dbReference type="GO" id="GO:0003964">
    <property type="term" value="F:RNA-directed DNA polymerase activity"/>
    <property type="evidence" value="ECO:0007669"/>
    <property type="project" value="UniProtKB-KW"/>
</dbReference>
<keyword evidence="9" id="KW-1185">Reference proteome</keyword>
<keyword evidence="8" id="KW-0808">Transferase</keyword>
<evidence type="ECO:0000256" key="1">
    <source>
        <dbReference type="ARBA" id="ARBA00022723"/>
    </source>
</evidence>
<evidence type="ECO:0000256" key="3">
    <source>
        <dbReference type="ARBA" id="ARBA00022833"/>
    </source>
</evidence>
<dbReference type="Proteomes" id="UP000225706">
    <property type="component" value="Unassembled WGS sequence"/>
</dbReference>
<comment type="caution">
    <text evidence="8">The sequence shown here is derived from an EMBL/GenBank/DDBJ whole genome shotgun (WGS) entry which is preliminary data.</text>
</comment>
<dbReference type="InterPro" id="IPR006612">
    <property type="entry name" value="THAP_Znf"/>
</dbReference>
<gene>
    <name evidence="8" type="primary">jockey\pol</name>
    <name evidence="8" type="ORF">AWC38_SpisGene8878</name>
</gene>
<dbReference type="EMBL" id="LSMT01000126">
    <property type="protein sequence ID" value="PFX26439.1"/>
    <property type="molecule type" value="Genomic_DNA"/>
</dbReference>
<evidence type="ECO:0000259" key="6">
    <source>
        <dbReference type="PROSITE" id="PS50878"/>
    </source>
</evidence>
<feature type="domain" description="Reverse transcriptase" evidence="6">
    <location>
        <begin position="1"/>
        <end position="222"/>
    </location>
</feature>
<dbReference type="GO" id="GO:0003677">
    <property type="term" value="F:DNA binding"/>
    <property type="evidence" value="ECO:0007669"/>
    <property type="project" value="UniProtKB-UniRule"/>
</dbReference>
<dbReference type="InterPro" id="IPR000477">
    <property type="entry name" value="RT_dom"/>
</dbReference>
<dbReference type="SMART" id="SM00692">
    <property type="entry name" value="DM3"/>
    <property type="match status" value="1"/>
</dbReference>
<keyword evidence="8" id="KW-0548">Nucleotidyltransferase</keyword>
<keyword evidence="4 5" id="KW-0238">DNA-binding</keyword>
<evidence type="ECO:0000256" key="5">
    <source>
        <dbReference type="PROSITE-ProRule" id="PRU00309"/>
    </source>
</evidence>
<dbReference type="PANTHER" id="PTHR33332">
    <property type="entry name" value="REVERSE TRANSCRIPTASE DOMAIN-CONTAINING PROTEIN"/>
    <property type="match status" value="1"/>
</dbReference>
<evidence type="ECO:0000259" key="7">
    <source>
        <dbReference type="PROSITE" id="PS50950"/>
    </source>
</evidence>
<dbReference type="OrthoDB" id="5988291at2759"/>
<keyword evidence="8" id="KW-0695">RNA-directed DNA polymerase</keyword>
<dbReference type="AlphaFoldDB" id="A0A2B4SBH0"/>